<sequence length="73" mass="8406">MEHLKVLTNPLSYYDNAVKKTGHTTIKSLYEEIKEIYIMQILRKSFIAIFSRKSGSEEQDETQLGALIAIDEN</sequence>
<dbReference type="Proteomes" id="UP000615446">
    <property type="component" value="Unassembled WGS sequence"/>
</dbReference>
<comment type="caution">
    <text evidence="1">The sequence shown here is derived from an EMBL/GenBank/DDBJ whole genome shotgun (WGS) entry which is preliminary data.</text>
</comment>
<name>A0A8H3LVF6_9GLOM</name>
<reference evidence="1" key="1">
    <citation type="submission" date="2019-10" db="EMBL/GenBank/DDBJ databases">
        <title>Conservation and host-specific expression of non-tandemly repeated heterogenous ribosome RNA gene in arbuscular mycorrhizal fungi.</title>
        <authorList>
            <person name="Maeda T."/>
            <person name="Kobayashi Y."/>
            <person name="Nakagawa T."/>
            <person name="Ezawa T."/>
            <person name="Yamaguchi K."/>
            <person name="Bino T."/>
            <person name="Nishimoto Y."/>
            <person name="Shigenobu S."/>
            <person name="Kawaguchi M."/>
        </authorList>
    </citation>
    <scope>NUCLEOTIDE SEQUENCE</scope>
    <source>
        <strain evidence="1">HR1</strain>
    </source>
</reference>
<dbReference type="AlphaFoldDB" id="A0A8H3LVF6"/>
<evidence type="ECO:0000313" key="1">
    <source>
        <dbReference type="EMBL" id="GES91963.1"/>
    </source>
</evidence>
<evidence type="ECO:0000313" key="2">
    <source>
        <dbReference type="Proteomes" id="UP000615446"/>
    </source>
</evidence>
<dbReference type="EMBL" id="BLAL01000208">
    <property type="protein sequence ID" value="GES91963.1"/>
    <property type="molecule type" value="Genomic_DNA"/>
</dbReference>
<proteinExistence type="predicted"/>
<protein>
    <submittedName>
        <fullName evidence="1">Uncharacterized protein</fullName>
    </submittedName>
</protein>
<accession>A0A8H3LVF6</accession>
<gene>
    <name evidence="1" type="ORF">RCL2_001876200</name>
</gene>
<organism evidence="1 2">
    <name type="scientific">Rhizophagus clarus</name>
    <dbReference type="NCBI Taxonomy" id="94130"/>
    <lineage>
        <taxon>Eukaryota</taxon>
        <taxon>Fungi</taxon>
        <taxon>Fungi incertae sedis</taxon>
        <taxon>Mucoromycota</taxon>
        <taxon>Glomeromycotina</taxon>
        <taxon>Glomeromycetes</taxon>
        <taxon>Glomerales</taxon>
        <taxon>Glomeraceae</taxon>
        <taxon>Rhizophagus</taxon>
    </lineage>
</organism>